<evidence type="ECO:0000256" key="1">
    <source>
        <dbReference type="SAM" id="MobiDB-lite"/>
    </source>
</evidence>
<feature type="non-terminal residue" evidence="2">
    <location>
        <position position="1"/>
    </location>
</feature>
<sequence>LSQSDAHLSPSLAKTLRQQREKQSQNPGPRASPFTRHSDKCSTLDMPYMYSGERAGK</sequence>
<proteinExistence type="predicted"/>
<organism evidence="2 3">
    <name type="scientific">Kipferlia bialata</name>
    <dbReference type="NCBI Taxonomy" id="797122"/>
    <lineage>
        <taxon>Eukaryota</taxon>
        <taxon>Metamonada</taxon>
        <taxon>Carpediemonas-like organisms</taxon>
        <taxon>Kipferlia</taxon>
    </lineage>
</organism>
<evidence type="ECO:0000313" key="2">
    <source>
        <dbReference type="EMBL" id="GIQ83892.1"/>
    </source>
</evidence>
<dbReference type="Proteomes" id="UP000265618">
    <property type="component" value="Unassembled WGS sequence"/>
</dbReference>
<dbReference type="EMBL" id="BDIP01001224">
    <property type="protein sequence ID" value="GIQ83892.1"/>
    <property type="molecule type" value="Genomic_DNA"/>
</dbReference>
<keyword evidence="3" id="KW-1185">Reference proteome</keyword>
<comment type="caution">
    <text evidence="2">The sequence shown here is derived from an EMBL/GenBank/DDBJ whole genome shotgun (WGS) entry which is preliminary data.</text>
</comment>
<dbReference type="AlphaFoldDB" id="A0A9K3GIF5"/>
<evidence type="ECO:0000313" key="3">
    <source>
        <dbReference type="Proteomes" id="UP000265618"/>
    </source>
</evidence>
<reference evidence="2 3" key="1">
    <citation type="journal article" date="2018" name="PLoS ONE">
        <title>The draft genome of Kipferlia bialata reveals reductive genome evolution in fornicate parasites.</title>
        <authorList>
            <person name="Tanifuji G."/>
            <person name="Takabayashi S."/>
            <person name="Kume K."/>
            <person name="Takagi M."/>
            <person name="Nakayama T."/>
            <person name="Kamikawa R."/>
            <person name="Inagaki Y."/>
            <person name="Hashimoto T."/>
        </authorList>
    </citation>
    <scope>NUCLEOTIDE SEQUENCE [LARGE SCALE GENOMIC DNA]</scope>
    <source>
        <strain evidence="2">NY0173</strain>
    </source>
</reference>
<protein>
    <submittedName>
        <fullName evidence="2">Uncharacterized protein</fullName>
    </submittedName>
</protein>
<gene>
    <name evidence="2" type="ORF">KIPB_005293</name>
</gene>
<accession>A0A9K3GIF5</accession>
<name>A0A9K3GIF5_9EUKA</name>
<feature type="region of interest" description="Disordered" evidence="1">
    <location>
        <begin position="1"/>
        <end position="57"/>
    </location>
</feature>